<comment type="caution">
    <text evidence="2">The sequence shown here is derived from an EMBL/GenBank/DDBJ whole genome shotgun (WGS) entry which is preliminary data.</text>
</comment>
<feature type="domain" description="FBD" evidence="1">
    <location>
        <begin position="152"/>
        <end position="225"/>
    </location>
</feature>
<dbReference type="EMBL" id="PQIB02000011">
    <property type="protein sequence ID" value="RLM86893.1"/>
    <property type="molecule type" value="Genomic_DNA"/>
</dbReference>
<dbReference type="InterPro" id="IPR006566">
    <property type="entry name" value="FBD"/>
</dbReference>
<dbReference type="InterPro" id="IPR055411">
    <property type="entry name" value="LRR_FXL15/At3g58940/PEG3-like"/>
</dbReference>
<dbReference type="Proteomes" id="UP000275267">
    <property type="component" value="Unassembled WGS sequence"/>
</dbReference>
<evidence type="ECO:0000313" key="3">
    <source>
        <dbReference type="Proteomes" id="UP000275267"/>
    </source>
</evidence>
<name>A0A3L6QT85_PANMI</name>
<dbReference type="AlphaFoldDB" id="A0A3L6QT85"/>
<protein>
    <recommendedName>
        <fullName evidence="1">FBD domain-containing protein</fullName>
    </recommendedName>
</protein>
<reference evidence="3" key="1">
    <citation type="journal article" date="2019" name="Nat. Commun.">
        <title>The genome of broomcorn millet.</title>
        <authorList>
            <person name="Zou C."/>
            <person name="Miki D."/>
            <person name="Li D."/>
            <person name="Tang Q."/>
            <person name="Xiao L."/>
            <person name="Rajput S."/>
            <person name="Deng P."/>
            <person name="Jia W."/>
            <person name="Huang R."/>
            <person name="Zhang M."/>
            <person name="Sun Y."/>
            <person name="Hu J."/>
            <person name="Fu X."/>
            <person name="Schnable P.S."/>
            <person name="Li F."/>
            <person name="Zhang H."/>
            <person name="Feng B."/>
            <person name="Zhu X."/>
            <person name="Liu R."/>
            <person name="Schnable J.C."/>
            <person name="Zhu J.-K."/>
            <person name="Zhang H."/>
        </authorList>
    </citation>
    <scope>NUCLEOTIDE SEQUENCE [LARGE SCALE GENOMIC DNA]</scope>
</reference>
<keyword evidence="3" id="KW-1185">Reference proteome</keyword>
<dbReference type="Pfam" id="PF24758">
    <property type="entry name" value="LRR_At5g56370"/>
    <property type="match status" value="1"/>
</dbReference>
<dbReference type="Pfam" id="PF08387">
    <property type="entry name" value="FBD"/>
    <property type="match status" value="1"/>
</dbReference>
<evidence type="ECO:0000259" key="1">
    <source>
        <dbReference type="SMART" id="SM00579"/>
    </source>
</evidence>
<dbReference type="STRING" id="4540.A0A3L6QT85"/>
<gene>
    <name evidence="2" type="ORF">C2845_PM04G07780</name>
</gene>
<accession>A0A3L6QT85</accession>
<dbReference type="PANTHER" id="PTHR32141">
    <property type="match status" value="1"/>
</dbReference>
<dbReference type="OrthoDB" id="1425134at2759"/>
<evidence type="ECO:0000313" key="2">
    <source>
        <dbReference type="EMBL" id="RLM86893.1"/>
    </source>
</evidence>
<proteinExistence type="predicted"/>
<sequence>MLSPDHIARQLAPRHRAAFHSGQRAPVIREDQQRIGKAVQQSPSRIIATSIAHLSLLSDPPVRYDKPTLLQQPNSLDPYFSPTTLLRETLPVNSTTVVRTVKVLVVHTSPPSIDDAIGLMKCFPCLQKLYVLVFLDKESKRVRLHDPRDYLECLDLHLKKLVLINYRGIKRDVEFAKFFLLKARVLEMMELAIRRQSCDSKYLTKQGSKLQLKRRASKDAQVLFSCHNY</sequence>
<dbReference type="InterPro" id="IPR055302">
    <property type="entry name" value="F-box_dom-containing"/>
</dbReference>
<organism evidence="2 3">
    <name type="scientific">Panicum miliaceum</name>
    <name type="common">Proso millet</name>
    <name type="synonym">Broomcorn millet</name>
    <dbReference type="NCBI Taxonomy" id="4540"/>
    <lineage>
        <taxon>Eukaryota</taxon>
        <taxon>Viridiplantae</taxon>
        <taxon>Streptophyta</taxon>
        <taxon>Embryophyta</taxon>
        <taxon>Tracheophyta</taxon>
        <taxon>Spermatophyta</taxon>
        <taxon>Magnoliopsida</taxon>
        <taxon>Liliopsida</taxon>
        <taxon>Poales</taxon>
        <taxon>Poaceae</taxon>
        <taxon>PACMAD clade</taxon>
        <taxon>Panicoideae</taxon>
        <taxon>Panicodae</taxon>
        <taxon>Paniceae</taxon>
        <taxon>Panicinae</taxon>
        <taxon>Panicum</taxon>
        <taxon>Panicum sect. Panicum</taxon>
    </lineage>
</organism>
<dbReference type="SMART" id="SM00579">
    <property type="entry name" value="FBD"/>
    <property type="match status" value="1"/>
</dbReference>
<dbReference type="PANTHER" id="PTHR32141:SF160">
    <property type="entry name" value="F-BOX DOMAIN-CONTAINING PROTEIN"/>
    <property type="match status" value="1"/>
</dbReference>